<dbReference type="AlphaFoldDB" id="A0A845DVH4"/>
<evidence type="ECO:0000313" key="3">
    <source>
        <dbReference type="Proteomes" id="UP000460949"/>
    </source>
</evidence>
<keyword evidence="1" id="KW-0812">Transmembrane</keyword>
<dbReference type="RefSeq" id="WP_160837244.1">
    <property type="nucleotide sequence ID" value="NZ_JAIVAK010000001.1"/>
</dbReference>
<reference evidence="2 3" key="1">
    <citation type="submission" date="2019-11" db="EMBL/GenBank/DDBJ databases">
        <title>Genome sequences of 17 halophilic strains isolated from different environments.</title>
        <authorList>
            <person name="Furrow R.E."/>
        </authorList>
    </citation>
    <scope>NUCLEOTIDE SEQUENCE [LARGE SCALE GENOMIC DNA]</scope>
    <source>
        <strain evidence="2 3">22511_23_Filter</strain>
    </source>
</reference>
<dbReference type="Proteomes" id="UP000460949">
    <property type="component" value="Unassembled WGS sequence"/>
</dbReference>
<accession>A0A845DVH4</accession>
<keyword evidence="1" id="KW-1133">Transmembrane helix</keyword>
<feature type="transmembrane region" description="Helical" evidence="1">
    <location>
        <begin position="6"/>
        <end position="26"/>
    </location>
</feature>
<keyword evidence="1" id="KW-0472">Membrane</keyword>
<evidence type="ECO:0000256" key="1">
    <source>
        <dbReference type="SAM" id="Phobius"/>
    </source>
</evidence>
<name>A0A845DVH4_9BACI</name>
<sequence>MVTSLAMLSLTVLLMFLIMYGADTWVRRFRKSGQKTAAAPSSHLDVQQPSAK</sequence>
<organism evidence="2 3">
    <name type="scientific">Halobacillus litoralis</name>
    <dbReference type="NCBI Taxonomy" id="45668"/>
    <lineage>
        <taxon>Bacteria</taxon>
        <taxon>Bacillati</taxon>
        <taxon>Bacillota</taxon>
        <taxon>Bacilli</taxon>
        <taxon>Bacillales</taxon>
        <taxon>Bacillaceae</taxon>
        <taxon>Halobacillus</taxon>
    </lineage>
</organism>
<proteinExistence type="predicted"/>
<comment type="caution">
    <text evidence="2">The sequence shown here is derived from an EMBL/GenBank/DDBJ whole genome shotgun (WGS) entry which is preliminary data.</text>
</comment>
<gene>
    <name evidence="2" type="ORF">GLW04_11380</name>
</gene>
<protein>
    <submittedName>
        <fullName evidence="2">Uncharacterized protein</fullName>
    </submittedName>
</protein>
<evidence type="ECO:0000313" key="2">
    <source>
        <dbReference type="EMBL" id="MYL20495.1"/>
    </source>
</evidence>
<dbReference type="EMBL" id="WMET01000002">
    <property type="protein sequence ID" value="MYL20495.1"/>
    <property type="molecule type" value="Genomic_DNA"/>
</dbReference>